<dbReference type="Gene3D" id="2.40.10.10">
    <property type="entry name" value="Trypsin-like serine proteases"/>
    <property type="match status" value="2"/>
</dbReference>
<keyword evidence="3" id="KW-0812">Transmembrane</keyword>
<evidence type="ECO:0000256" key="4">
    <source>
        <dbReference type="ARBA" id="ARBA00022801"/>
    </source>
</evidence>
<evidence type="ECO:0000256" key="2">
    <source>
        <dbReference type="ARBA" id="ARBA00022670"/>
    </source>
</evidence>
<dbReference type="InterPro" id="IPR000382">
    <property type="entry name" value="Peptidase_S39B_luteovirus"/>
</dbReference>
<dbReference type="GO" id="GO:0006508">
    <property type="term" value="P:proteolysis"/>
    <property type="evidence" value="ECO:0007669"/>
    <property type="project" value="UniProtKB-KW"/>
</dbReference>
<evidence type="ECO:0000256" key="8">
    <source>
        <dbReference type="SAM" id="MobiDB-lite"/>
    </source>
</evidence>
<dbReference type="InterPro" id="IPR043504">
    <property type="entry name" value="Peptidase_S1_PA_chymotrypsin"/>
</dbReference>
<evidence type="ECO:0000259" key="9">
    <source>
        <dbReference type="PROSITE" id="PS51868"/>
    </source>
</evidence>
<name>A0A6C0X222_9VIRU</name>
<proteinExistence type="predicted"/>
<organism evidence="10">
    <name type="scientific">Apple barna-like virus 1</name>
    <dbReference type="NCBI Taxonomy" id="2709742"/>
    <lineage>
        <taxon>Viruses</taxon>
        <taxon>Riboviria</taxon>
        <taxon>Orthornavirae</taxon>
        <taxon>Pisuviricota</taxon>
        <taxon>Pisoniviricetes</taxon>
        <taxon>Sobelivirales</taxon>
        <taxon>Barnaviridae</taxon>
        <taxon>Barnavirus</taxon>
    </lineage>
</organism>
<keyword evidence="6" id="KW-1133">Transmembrane helix</keyword>
<dbReference type="Pfam" id="PF02122">
    <property type="entry name" value="Peptidase_S39"/>
    <property type="match status" value="1"/>
</dbReference>
<dbReference type="GO" id="GO:0016032">
    <property type="term" value="P:viral process"/>
    <property type="evidence" value="ECO:0007669"/>
    <property type="project" value="InterPro"/>
</dbReference>
<feature type="region of interest" description="Disordered" evidence="8">
    <location>
        <begin position="375"/>
        <end position="469"/>
    </location>
</feature>
<accession>A0A6C0X222</accession>
<keyword evidence="7" id="KW-0472">Membrane</keyword>
<comment type="subcellular location">
    <subcellularLocation>
        <location evidence="1">Membrane</location>
        <topology evidence="1">Multi-pass membrane protein</topology>
    </subcellularLocation>
</comment>
<dbReference type="GO" id="GO:0016020">
    <property type="term" value="C:membrane"/>
    <property type="evidence" value="ECO:0007669"/>
    <property type="project" value="UniProtKB-SubCell"/>
</dbReference>
<keyword evidence="4" id="KW-0378">Hydrolase</keyword>
<dbReference type="PROSITE" id="PS51868">
    <property type="entry name" value="PEPTIDASE_S39"/>
    <property type="match status" value="1"/>
</dbReference>
<keyword evidence="2" id="KW-0645">Protease</keyword>
<dbReference type="InterPro" id="IPR009003">
    <property type="entry name" value="Peptidase_S1_PA"/>
</dbReference>
<evidence type="ECO:0000256" key="6">
    <source>
        <dbReference type="ARBA" id="ARBA00022989"/>
    </source>
</evidence>
<evidence type="ECO:0000313" key="10">
    <source>
        <dbReference type="EMBL" id="QIC52819.1"/>
    </source>
</evidence>
<feature type="domain" description="Peptidase S39" evidence="9">
    <location>
        <begin position="132"/>
        <end position="322"/>
    </location>
</feature>
<evidence type="ECO:0000256" key="7">
    <source>
        <dbReference type="ARBA" id="ARBA00023136"/>
    </source>
</evidence>
<reference evidence="10" key="1">
    <citation type="submission" date="2019-08" db="EMBL/GenBank/DDBJ databases">
        <authorList>
            <person name="Wright A.A."/>
            <person name="Harper S."/>
        </authorList>
    </citation>
    <scope>NUCLEOTIDE SEQUENCE</scope>
    <source>
        <strain evidence="10">WA1</strain>
    </source>
</reference>
<dbReference type="GO" id="GO:0004252">
    <property type="term" value="F:serine-type endopeptidase activity"/>
    <property type="evidence" value="ECO:0007669"/>
    <property type="project" value="InterPro"/>
</dbReference>
<feature type="compositionally biased region" description="Polar residues" evidence="8">
    <location>
        <begin position="449"/>
        <end position="458"/>
    </location>
</feature>
<evidence type="ECO:0000256" key="5">
    <source>
        <dbReference type="ARBA" id="ARBA00022825"/>
    </source>
</evidence>
<sequence>MDYIVIVACIFFGVVLPRILVAVVSTWASCWAGIRMCAPILVDVLRFVLGSIFYPFQYLSNLFVLRFVRDPLLEEVVSPPTEIADGKLILQGGVFYYEVKRPNGTLLVRVGPEALFFQQKQGEDFERRESYMPGSKPIQVSDLPKGQVALRSGGDIVGYGCRCVLGGKEGLLTAAHVLLDLKKSADRSIGTSKFSYPLGDWELLLYSVKADIAFVAIPANVWARLGVAKAQVGRLPSANSPVSVTWNGTEGTFVHRGVVVSKKLFFSHTASTTFGSSGAPVFAGNKVVGVHIRGGLDHNIAVALNPFLGGNESDVRDDSLKETDHLETGEDFVVTVGNTKKTLRASAQFYSYIKDVEFKLSKGGTRKTWWEMEEDEDLGSVPDQESGLNRATEQVFRERRVPALQPTLDATAGIPQKEKKKSRRKRRSASKKSAVPEPQSVVEVGGKIESQNGSTSGCPPSVNGGGRLRTQGQSEILFGTIPASSVKESGLGAHTGNESSPPTVQLTLRSGRIPKIIRDYLNSLDLGLKCGKNRMWLLPKEVSHLEKQESSELVEMALRFRKPT</sequence>
<dbReference type="EMBL" id="MN386956">
    <property type="protein sequence ID" value="QIC52819.1"/>
    <property type="molecule type" value="Genomic_RNA"/>
</dbReference>
<evidence type="ECO:0000256" key="3">
    <source>
        <dbReference type="ARBA" id="ARBA00022692"/>
    </source>
</evidence>
<feature type="compositionally biased region" description="Basic residues" evidence="8">
    <location>
        <begin position="418"/>
        <end position="430"/>
    </location>
</feature>
<dbReference type="SUPFAM" id="SSF50494">
    <property type="entry name" value="Trypsin-like serine proteases"/>
    <property type="match status" value="1"/>
</dbReference>
<evidence type="ECO:0000256" key="1">
    <source>
        <dbReference type="ARBA" id="ARBA00004141"/>
    </source>
</evidence>
<keyword evidence="5" id="KW-0720">Serine protease</keyword>
<protein>
    <submittedName>
        <fullName evidence="10">Peptidase</fullName>
    </submittedName>
</protein>